<dbReference type="Pfam" id="PF02653">
    <property type="entry name" value="BPD_transp_2"/>
    <property type="match status" value="1"/>
</dbReference>
<feature type="transmembrane region" description="Helical" evidence="7">
    <location>
        <begin position="37"/>
        <end position="56"/>
    </location>
</feature>
<protein>
    <recommendedName>
        <fullName evidence="10">Branched-chain amino acid ABC transporter permease</fullName>
    </recommendedName>
</protein>
<feature type="region of interest" description="Disordered" evidence="6">
    <location>
        <begin position="314"/>
        <end position="334"/>
    </location>
</feature>
<dbReference type="InterPro" id="IPR001851">
    <property type="entry name" value="ABC_transp_permease"/>
</dbReference>
<organism evidence="8 9">
    <name type="scientific">Cupriavidus numazuensis</name>
    <dbReference type="NCBI Taxonomy" id="221992"/>
    <lineage>
        <taxon>Bacteria</taxon>
        <taxon>Pseudomonadati</taxon>
        <taxon>Pseudomonadota</taxon>
        <taxon>Betaproteobacteria</taxon>
        <taxon>Burkholderiales</taxon>
        <taxon>Burkholderiaceae</taxon>
        <taxon>Cupriavidus</taxon>
    </lineage>
</organism>
<dbReference type="RefSeq" id="WP_211953717.1">
    <property type="nucleotide sequence ID" value="NZ_CAJPVI010000014.1"/>
</dbReference>
<evidence type="ECO:0000313" key="8">
    <source>
        <dbReference type="EMBL" id="CAG2144913.1"/>
    </source>
</evidence>
<evidence type="ECO:0000256" key="3">
    <source>
        <dbReference type="ARBA" id="ARBA00022692"/>
    </source>
</evidence>
<evidence type="ECO:0000256" key="5">
    <source>
        <dbReference type="ARBA" id="ARBA00023136"/>
    </source>
</evidence>
<accession>A0ABN7Q2X3</accession>
<dbReference type="EMBL" id="CAJPVI010000014">
    <property type="protein sequence ID" value="CAG2144913.1"/>
    <property type="molecule type" value="Genomic_DNA"/>
</dbReference>
<feature type="transmembrane region" description="Helical" evidence="7">
    <location>
        <begin position="111"/>
        <end position="134"/>
    </location>
</feature>
<feature type="transmembrane region" description="Helical" evidence="7">
    <location>
        <begin position="202"/>
        <end position="221"/>
    </location>
</feature>
<feature type="transmembrane region" description="Helical" evidence="7">
    <location>
        <begin position="154"/>
        <end position="172"/>
    </location>
</feature>
<proteinExistence type="predicted"/>
<feature type="transmembrane region" description="Helical" evidence="7">
    <location>
        <begin position="63"/>
        <end position="81"/>
    </location>
</feature>
<sequence>MQDFDWKRVRALLAVGAVFCALPFAMPAAMLPELTRIVVLAGAAMTLNVLVGATGLISMGQGLFYGLGAYAVAIGTIKLGMPYWQSALIALVIAVPLSVLVGYISLRAKHLFFGLLTLAIGQVAFVIVARSYSLTGGDDGLVGVTIPVWLESGLARHVFAVAVLVVAGLFLLRMLASPFGAMLGAVRDNADRVASLGGNPRLFEIAAMVIAGTLGTVFGILSATTEGNVDPGMFSWSMSAMLLMMVALGGRSLFLGPILGTVVLELSRSLIQIYSPDADLMVGVLVIACAVLFPEGLAPPVAARLSRLARRRGGSAVPGSAVPLTTRDTSEGHQ</sequence>
<reference evidence="8 9" key="1">
    <citation type="submission" date="2021-03" db="EMBL/GenBank/DDBJ databases">
        <authorList>
            <person name="Peeters C."/>
        </authorList>
    </citation>
    <scope>NUCLEOTIDE SEQUENCE [LARGE SCALE GENOMIC DNA]</scope>
    <source>
        <strain evidence="8 9">LMG 26411</strain>
    </source>
</reference>
<gene>
    <name evidence="8" type="ORF">LMG26411_02646</name>
</gene>
<keyword evidence="9" id="KW-1185">Reference proteome</keyword>
<keyword evidence="3 7" id="KW-0812">Transmembrane</keyword>
<keyword evidence="4 7" id="KW-1133">Transmembrane helix</keyword>
<name>A0ABN7Q2X3_9BURK</name>
<keyword evidence="5 7" id="KW-0472">Membrane</keyword>
<dbReference type="Proteomes" id="UP000672657">
    <property type="component" value="Unassembled WGS sequence"/>
</dbReference>
<dbReference type="InterPro" id="IPR043428">
    <property type="entry name" value="LivM-like"/>
</dbReference>
<feature type="transmembrane region" description="Helical" evidence="7">
    <location>
        <begin position="87"/>
        <end position="104"/>
    </location>
</feature>
<evidence type="ECO:0000313" key="9">
    <source>
        <dbReference type="Proteomes" id="UP000672657"/>
    </source>
</evidence>
<dbReference type="CDD" id="cd06581">
    <property type="entry name" value="TM_PBP1_LivM_like"/>
    <property type="match status" value="1"/>
</dbReference>
<feature type="transmembrane region" description="Helical" evidence="7">
    <location>
        <begin position="233"/>
        <end position="249"/>
    </location>
</feature>
<evidence type="ECO:0000256" key="4">
    <source>
        <dbReference type="ARBA" id="ARBA00022989"/>
    </source>
</evidence>
<evidence type="ECO:0000256" key="6">
    <source>
        <dbReference type="SAM" id="MobiDB-lite"/>
    </source>
</evidence>
<feature type="transmembrane region" description="Helical" evidence="7">
    <location>
        <begin position="280"/>
        <end position="302"/>
    </location>
</feature>
<dbReference type="PANTHER" id="PTHR30482">
    <property type="entry name" value="HIGH-AFFINITY BRANCHED-CHAIN AMINO ACID TRANSPORT SYSTEM PERMEASE"/>
    <property type="match status" value="1"/>
</dbReference>
<evidence type="ECO:0000256" key="2">
    <source>
        <dbReference type="ARBA" id="ARBA00022475"/>
    </source>
</evidence>
<dbReference type="PANTHER" id="PTHR30482:SF17">
    <property type="entry name" value="ABC TRANSPORTER ATP-BINDING PROTEIN"/>
    <property type="match status" value="1"/>
</dbReference>
<evidence type="ECO:0008006" key="10">
    <source>
        <dbReference type="Google" id="ProtNLM"/>
    </source>
</evidence>
<comment type="subcellular location">
    <subcellularLocation>
        <location evidence="1">Cell membrane</location>
        <topology evidence="1">Multi-pass membrane protein</topology>
    </subcellularLocation>
</comment>
<evidence type="ECO:0000256" key="1">
    <source>
        <dbReference type="ARBA" id="ARBA00004651"/>
    </source>
</evidence>
<comment type="caution">
    <text evidence="8">The sequence shown here is derived from an EMBL/GenBank/DDBJ whole genome shotgun (WGS) entry which is preliminary data.</text>
</comment>
<keyword evidence="2" id="KW-1003">Cell membrane</keyword>
<evidence type="ECO:0000256" key="7">
    <source>
        <dbReference type="SAM" id="Phobius"/>
    </source>
</evidence>